<accession>A0A0N0CX10</accession>
<evidence type="ECO:0000259" key="3">
    <source>
        <dbReference type="Pfam" id="PF08240"/>
    </source>
</evidence>
<dbReference type="PANTHER" id="PTHR43401:SF2">
    <property type="entry name" value="L-THREONINE 3-DEHYDROGENASE"/>
    <property type="match status" value="1"/>
</dbReference>
<dbReference type="OrthoDB" id="9770238at2"/>
<reference evidence="4 5" key="1">
    <citation type="submission" date="2015-07" db="EMBL/GenBank/DDBJ databases">
        <title>Genome sequencing project for genomic taxonomy and phylogenomics of Bacillus-like bacteria.</title>
        <authorList>
            <person name="Liu B."/>
            <person name="Wang J."/>
            <person name="Zhu Y."/>
            <person name="Liu G."/>
            <person name="Chen Q."/>
            <person name="Chen Z."/>
            <person name="Che J."/>
            <person name="Ge C."/>
            <person name="Shi H."/>
            <person name="Pan Z."/>
            <person name="Liu X."/>
        </authorList>
    </citation>
    <scope>NUCLEOTIDE SEQUENCE [LARGE SCALE GENOMIC DNA]</scope>
    <source>
        <strain evidence="4 5">DSM 54</strain>
    </source>
</reference>
<dbReference type="PANTHER" id="PTHR43401">
    <property type="entry name" value="L-THREONINE 3-DEHYDROGENASE"/>
    <property type="match status" value="1"/>
</dbReference>
<dbReference type="EMBL" id="LGCI01000005">
    <property type="protein sequence ID" value="KOY83664.1"/>
    <property type="molecule type" value="Genomic_DNA"/>
</dbReference>
<dbReference type="InterPro" id="IPR013154">
    <property type="entry name" value="ADH-like_N"/>
</dbReference>
<dbReference type="AlphaFoldDB" id="A0A0N0CX10"/>
<evidence type="ECO:0000256" key="1">
    <source>
        <dbReference type="ARBA" id="ARBA00023002"/>
    </source>
</evidence>
<dbReference type="PATRIC" id="fig|33935.3.peg.674"/>
<feature type="domain" description="Alcohol dehydrogenase-like C-terminal" evidence="2">
    <location>
        <begin position="171"/>
        <end position="298"/>
    </location>
</feature>
<dbReference type="Gene3D" id="3.40.50.720">
    <property type="entry name" value="NAD(P)-binding Rossmann-like Domain"/>
    <property type="match status" value="1"/>
</dbReference>
<dbReference type="Pfam" id="PF00107">
    <property type="entry name" value="ADH_zinc_N"/>
    <property type="match status" value="1"/>
</dbReference>
<evidence type="ECO:0000313" key="4">
    <source>
        <dbReference type="EMBL" id="KOY83664.1"/>
    </source>
</evidence>
<evidence type="ECO:0000313" key="5">
    <source>
        <dbReference type="Proteomes" id="UP000037977"/>
    </source>
</evidence>
<dbReference type="GO" id="GO:0016491">
    <property type="term" value="F:oxidoreductase activity"/>
    <property type="evidence" value="ECO:0007669"/>
    <property type="project" value="UniProtKB-KW"/>
</dbReference>
<dbReference type="InterPro" id="IPR013149">
    <property type="entry name" value="ADH-like_C"/>
</dbReference>
<dbReference type="SUPFAM" id="SSF51735">
    <property type="entry name" value="NAD(P)-binding Rossmann-fold domains"/>
    <property type="match status" value="1"/>
</dbReference>
<dbReference type="Gene3D" id="3.90.180.10">
    <property type="entry name" value="Medium-chain alcohol dehydrogenases, catalytic domain"/>
    <property type="match status" value="1"/>
</dbReference>
<dbReference type="InterPro" id="IPR036291">
    <property type="entry name" value="NAD(P)-bd_dom_sf"/>
</dbReference>
<dbReference type="Pfam" id="PF08240">
    <property type="entry name" value="ADH_N"/>
    <property type="match status" value="1"/>
</dbReference>
<sequence length="339" mass="36654">MKQALMTKPATIVFQEVEIPAVGANQVKLAIKKIGVCGSDIHVYHGEHPYTQFPVVQGHEIAAEVIEIGANVSSVQVGTNVTVQPQVVCGSCFPCQNGMYHVCEDLKVMGFQTTGLASEYFVIDEDKLTVLPDGLSFDEGAMIEPLAVAVHAVKRVSVIHNKNVLVIGGGPIGNLVAQTAKAYGASKVVVSELSETRLAMAKEVGLEVIDGKNEDLQEGISKHFGMQKADIIFECVGSSFTVANAINIARKGSTVVIVGVVSNLTEINMGFVQDHELQILGTAMYQSQDFDAAVDLLTEQKVEVNTLITNHVKFENYLEAYHIIEENKDKVMKVIIDVN</sequence>
<name>A0A0N0CX10_9BACI</name>
<comment type="caution">
    <text evidence="4">The sequence shown here is derived from an EMBL/GenBank/DDBJ whole genome shotgun (WGS) entry which is preliminary data.</text>
</comment>
<evidence type="ECO:0000259" key="2">
    <source>
        <dbReference type="Pfam" id="PF00107"/>
    </source>
</evidence>
<dbReference type="STRING" id="33935.ADM90_06235"/>
<keyword evidence="1" id="KW-0560">Oxidoreductase</keyword>
<dbReference type="InterPro" id="IPR011032">
    <property type="entry name" value="GroES-like_sf"/>
</dbReference>
<organism evidence="4 5">
    <name type="scientific">Lysinibacillus macroides</name>
    <dbReference type="NCBI Taxonomy" id="33935"/>
    <lineage>
        <taxon>Bacteria</taxon>
        <taxon>Bacillati</taxon>
        <taxon>Bacillota</taxon>
        <taxon>Bacilli</taxon>
        <taxon>Bacillales</taxon>
        <taxon>Bacillaceae</taxon>
        <taxon>Lysinibacillus</taxon>
    </lineage>
</organism>
<keyword evidence="5" id="KW-1185">Reference proteome</keyword>
<dbReference type="Proteomes" id="UP000037977">
    <property type="component" value="Unassembled WGS sequence"/>
</dbReference>
<protein>
    <submittedName>
        <fullName evidence="4">Alcohol dehydrogenase</fullName>
    </submittedName>
</protein>
<dbReference type="InterPro" id="IPR050129">
    <property type="entry name" value="Zn_alcohol_dh"/>
</dbReference>
<gene>
    <name evidence="4" type="ORF">ADM90_06235</name>
</gene>
<dbReference type="SUPFAM" id="SSF50129">
    <property type="entry name" value="GroES-like"/>
    <property type="match status" value="1"/>
</dbReference>
<proteinExistence type="predicted"/>
<feature type="domain" description="Alcohol dehydrogenase-like N-terminal" evidence="3">
    <location>
        <begin position="23"/>
        <end position="133"/>
    </location>
</feature>